<accession>A0AAW0NCD3</accession>
<organism evidence="2 3">
    <name type="scientific">Mugilogobius chulae</name>
    <name type="common">yellowstripe goby</name>
    <dbReference type="NCBI Taxonomy" id="88201"/>
    <lineage>
        <taxon>Eukaryota</taxon>
        <taxon>Metazoa</taxon>
        <taxon>Chordata</taxon>
        <taxon>Craniata</taxon>
        <taxon>Vertebrata</taxon>
        <taxon>Euteleostomi</taxon>
        <taxon>Actinopterygii</taxon>
        <taxon>Neopterygii</taxon>
        <taxon>Teleostei</taxon>
        <taxon>Neoteleostei</taxon>
        <taxon>Acanthomorphata</taxon>
        <taxon>Gobiaria</taxon>
        <taxon>Gobiiformes</taxon>
        <taxon>Gobioidei</taxon>
        <taxon>Gobiidae</taxon>
        <taxon>Gobionellinae</taxon>
        <taxon>Mugilogobius</taxon>
    </lineage>
</organism>
<proteinExistence type="predicted"/>
<protein>
    <submittedName>
        <fullName evidence="2">Uncharacterized protein</fullName>
    </submittedName>
</protein>
<keyword evidence="1" id="KW-0732">Signal</keyword>
<evidence type="ECO:0000313" key="3">
    <source>
        <dbReference type="Proteomes" id="UP001460270"/>
    </source>
</evidence>
<sequence>MGLPAAAAVVVALCIVEILVLAAASQDSSSLQDGLFPPCSATLAPEKPCEREGDECPFVFNLPPMTVNLPKQLMDLEKLVEELQMLKDNVDELRRICKGCAASQAERSASRVQIKGI</sequence>
<feature type="signal peptide" evidence="1">
    <location>
        <begin position="1"/>
        <end position="24"/>
    </location>
</feature>
<reference evidence="3" key="1">
    <citation type="submission" date="2024-04" db="EMBL/GenBank/DDBJ databases">
        <title>Salinicola lusitanus LLJ914,a marine bacterium isolated from the Okinawa Trough.</title>
        <authorList>
            <person name="Li J."/>
        </authorList>
    </citation>
    <scope>NUCLEOTIDE SEQUENCE [LARGE SCALE GENOMIC DNA]</scope>
</reference>
<comment type="caution">
    <text evidence="2">The sequence shown here is derived from an EMBL/GenBank/DDBJ whole genome shotgun (WGS) entry which is preliminary data.</text>
</comment>
<feature type="chain" id="PRO_5043721199" evidence="1">
    <location>
        <begin position="25"/>
        <end position="117"/>
    </location>
</feature>
<name>A0AAW0NCD3_9GOBI</name>
<dbReference type="Proteomes" id="UP001460270">
    <property type="component" value="Unassembled WGS sequence"/>
</dbReference>
<evidence type="ECO:0000256" key="1">
    <source>
        <dbReference type="SAM" id="SignalP"/>
    </source>
</evidence>
<gene>
    <name evidence="2" type="ORF">WMY93_021515</name>
</gene>
<evidence type="ECO:0000313" key="2">
    <source>
        <dbReference type="EMBL" id="KAK7896190.1"/>
    </source>
</evidence>
<keyword evidence="3" id="KW-1185">Reference proteome</keyword>
<dbReference type="EMBL" id="JBBPFD010000015">
    <property type="protein sequence ID" value="KAK7896190.1"/>
    <property type="molecule type" value="Genomic_DNA"/>
</dbReference>
<dbReference type="AlphaFoldDB" id="A0AAW0NCD3"/>